<sequence length="435" mass="48126">MSILTGKLLLWFPLVYIYSITLAQPDFVFNRCENAENYTINSTYKTNLDATLSALPTANSGLGFFNFSAGEGNNTVNSIALCRGDVEPQLCSNCVNDAIVKLRKLCPNQKEAFGIYVECLLKYSNNTLLVYPQKDRFIQFNPEITTDINGFNGALRPLMDELRGRAAAGGPLLKFATGNKTGPGFIRIYGLVQCSPYLTEQQCSDCLEEEVTRIGVHDNGKVGGKIVLPTCNFRFETYSFFNQTSPATPPPPAGKKKSTTRTVIIVIVVVTIIAVITIASLGVFMRLRKKNKRTPLPLVQMIECNGYMAPEYAMHGQFSVKSDVFSFGVLVLEMVTGQKNQFFRNGENIEDLLGFAWESWKNGTGLDMIDPTLKTRPDSMRNIIKSIHIGPEKPLLQEYSSSTGSSFGKPNISKARPRSAQMSINDVSTSEIIPR</sequence>
<organism evidence="1 2">
    <name type="scientific">Smallanthus sonchifolius</name>
    <dbReference type="NCBI Taxonomy" id="185202"/>
    <lineage>
        <taxon>Eukaryota</taxon>
        <taxon>Viridiplantae</taxon>
        <taxon>Streptophyta</taxon>
        <taxon>Embryophyta</taxon>
        <taxon>Tracheophyta</taxon>
        <taxon>Spermatophyta</taxon>
        <taxon>Magnoliopsida</taxon>
        <taxon>eudicotyledons</taxon>
        <taxon>Gunneridae</taxon>
        <taxon>Pentapetalae</taxon>
        <taxon>asterids</taxon>
        <taxon>campanulids</taxon>
        <taxon>Asterales</taxon>
        <taxon>Asteraceae</taxon>
        <taxon>Asteroideae</taxon>
        <taxon>Heliantheae alliance</taxon>
        <taxon>Millerieae</taxon>
        <taxon>Smallanthus</taxon>
    </lineage>
</organism>
<dbReference type="EMBL" id="CM042027">
    <property type="protein sequence ID" value="KAI3803962.1"/>
    <property type="molecule type" value="Genomic_DNA"/>
</dbReference>
<evidence type="ECO:0000313" key="2">
    <source>
        <dbReference type="Proteomes" id="UP001056120"/>
    </source>
</evidence>
<gene>
    <name evidence="1" type="ORF">L1987_32128</name>
</gene>
<proteinExistence type="predicted"/>
<evidence type="ECO:0000313" key="1">
    <source>
        <dbReference type="EMBL" id="KAI3803962.1"/>
    </source>
</evidence>
<comment type="caution">
    <text evidence="1">The sequence shown here is derived from an EMBL/GenBank/DDBJ whole genome shotgun (WGS) entry which is preliminary data.</text>
</comment>
<keyword evidence="2" id="KW-1185">Reference proteome</keyword>
<name>A0ACB9I7B8_9ASTR</name>
<reference evidence="2" key="1">
    <citation type="journal article" date="2022" name="Mol. Ecol. Resour.">
        <title>The genomes of chicory, endive, great burdock and yacon provide insights into Asteraceae palaeo-polyploidization history and plant inulin production.</title>
        <authorList>
            <person name="Fan W."/>
            <person name="Wang S."/>
            <person name="Wang H."/>
            <person name="Wang A."/>
            <person name="Jiang F."/>
            <person name="Liu H."/>
            <person name="Zhao H."/>
            <person name="Xu D."/>
            <person name="Zhang Y."/>
        </authorList>
    </citation>
    <scope>NUCLEOTIDE SEQUENCE [LARGE SCALE GENOMIC DNA]</scope>
    <source>
        <strain evidence="2">cv. Yunnan</strain>
    </source>
</reference>
<dbReference type="Proteomes" id="UP001056120">
    <property type="component" value="Linkage Group LG10"/>
</dbReference>
<reference evidence="1 2" key="2">
    <citation type="journal article" date="2022" name="Mol. Ecol. Resour.">
        <title>The genomes of chicory, endive, great burdock and yacon provide insights into Asteraceae paleo-polyploidization history and plant inulin production.</title>
        <authorList>
            <person name="Fan W."/>
            <person name="Wang S."/>
            <person name="Wang H."/>
            <person name="Wang A."/>
            <person name="Jiang F."/>
            <person name="Liu H."/>
            <person name="Zhao H."/>
            <person name="Xu D."/>
            <person name="Zhang Y."/>
        </authorList>
    </citation>
    <scope>NUCLEOTIDE SEQUENCE [LARGE SCALE GENOMIC DNA]</scope>
    <source>
        <strain evidence="2">cv. Yunnan</strain>
        <tissue evidence="1">Leaves</tissue>
    </source>
</reference>
<accession>A0ACB9I7B8</accession>
<protein>
    <submittedName>
        <fullName evidence="1">Uncharacterized protein</fullName>
    </submittedName>
</protein>